<protein>
    <submittedName>
        <fullName evidence="1">Uncharacterized protein</fullName>
    </submittedName>
</protein>
<proteinExistence type="predicted"/>
<name>A0A194RD97_PAPMA</name>
<evidence type="ECO:0000313" key="2">
    <source>
        <dbReference type="Proteomes" id="UP000053240"/>
    </source>
</evidence>
<dbReference type="Proteomes" id="UP000053240">
    <property type="component" value="Unassembled WGS sequence"/>
</dbReference>
<dbReference type="InParanoid" id="A0A194RD97"/>
<organism evidence="1 2">
    <name type="scientific">Papilio machaon</name>
    <name type="common">Old World swallowtail butterfly</name>
    <dbReference type="NCBI Taxonomy" id="76193"/>
    <lineage>
        <taxon>Eukaryota</taxon>
        <taxon>Metazoa</taxon>
        <taxon>Ecdysozoa</taxon>
        <taxon>Arthropoda</taxon>
        <taxon>Hexapoda</taxon>
        <taxon>Insecta</taxon>
        <taxon>Pterygota</taxon>
        <taxon>Neoptera</taxon>
        <taxon>Endopterygota</taxon>
        <taxon>Lepidoptera</taxon>
        <taxon>Glossata</taxon>
        <taxon>Ditrysia</taxon>
        <taxon>Papilionoidea</taxon>
        <taxon>Papilionidae</taxon>
        <taxon>Papilioninae</taxon>
        <taxon>Papilio</taxon>
    </lineage>
</organism>
<keyword evidence="2" id="KW-1185">Reference proteome</keyword>
<gene>
    <name evidence="1" type="ORF">RR48_09373</name>
</gene>
<dbReference type="EMBL" id="KQ460367">
    <property type="protein sequence ID" value="KPJ15444.1"/>
    <property type="molecule type" value="Genomic_DNA"/>
</dbReference>
<dbReference type="AlphaFoldDB" id="A0A194RD97"/>
<sequence>MNKIQIEMESYAAQSCLYDEQSGRADSVDGAGYIENAKEKGFMSTCRYITLKKTRSARSDNIFDIRARRDRAIGYRFRLVPIIVVKNKERGRIADSPKFMTYIAWDRSSRCACSTARYSPESTLNTVLNLITKEKHCAARKHLMWALALPTCGGTTHFRAWHVHLGSQLGTDCCARAASAASATDPFTTDPRALQASSSRCTRQTANITLNSLGKFAQFSRKRSERKLDETHIGGLSNETAAKVNGSSRSMSSERIHHKVSRRVVGRDEVSRGARVRGSSIVACSGRGQVTWRRPPDAARPDALI</sequence>
<evidence type="ECO:0000313" key="1">
    <source>
        <dbReference type="EMBL" id="KPJ15444.1"/>
    </source>
</evidence>
<reference evidence="1 2" key="1">
    <citation type="journal article" date="2015" name="Nat. Commun.">
        <title>Outbred genome sequencing and CRISPR/Cas9 gene editing in butterflies.</title>
        <authorList>
            <person name="Li X."/>
            <person name="Fan D."/>
            <person name="Zhang W."/>
            <person name="Liu G."/>
            <person name="Zhang L."/>
            <person name="Zhao L."/>
            <person name="Fang X."/>
            <person name="Chen L."/>
            <person name="Dong Y."/>
            <person name="Chen Y."/>
            <person name="Ding Y."/>
            <person name="Zhao R."/>
            <person name="Feng M."/>
            <person name="Zhu Y."/>
            <person name="Feng Y."/>
            <person name="Jiang X."/>
            <person name="Zhu D."/>
            <person name="Xiang H."/>
            <person name="Feng X."/>
            <person name="Li S."/>
            <person name="Wang J."/>
            <person name="Zhang G."/>
            <person name="Kronforst M.R."/>
            <person name="Wang W."/>
        </authorList>
    </citation>
    <scope>NUCLEOTIDE SEQUENCE [LARGE SCALE GENOMIC DNA]</scope>
    <source>
        <strain evidence="1">Ya'a_city_454_Pm</strain>
        <tissue evidence="1">Whole body</tissue>
    </source>
</reference>
<accession>A0A194RD97</accession>